<evidence type="ECO:0000256" key="2">
    <source>
        <dbReference type="ARBA" id="ARBA00022679"/>
    </source>
</evidence>
<sequence length="198" mass="22082">MDISNKRILIIKQSSLGDVIHTLPVAHAIKRCNPECTIGWIVQKPFAGLLERDPAVDEVIPIAVPSTSDPHAGRLAFLHAAKASFTYLRKLRRQFRLNSYDVILDLHASIRSAMLALTNPGGIRVGFGDAKELNPLFQHHKITVPESVEHAVDKNLLFCDFLKCPAIQSDFTLYTDKKDEDNVAIFLEKSGWDTAKPI</sequence>
<dbReference type="CDD" id="cd03789">
    <property type="entry name" value="GT9_LPS_heptosyltransferase"/>
    <property type="match status" value="1"/>
</dbReference>
<accession>A0A8J6NEC1</accession>
<dbReference type="InterPro" id="IPR002201">
    <property type="entry name" value="Glyco_trans_9"/>
</dbReference>
<feature type="non-terminal residue" evidence="3">
    <location>
        <position position="198"/>
    </location>
</feature>
<evidence type="ECO:0000256" key="1">
    <source>
        <dbReference type="ARBA" id="ARBA00022676"/>
    </source>
</evidence>
<gene>
    <name evidence="3" type="ORF">H8E41_05695</name>
</gene>
<dbReference type="EMBL" id="JACNJZ010000084">
    <property type="protein sequence ID" value="MBC8317379.1"/>
    <property type="molecule type" value="Genomic_DNA"/>
</dbReference>
<comment type="caution">
    <text evidence="3">The sequence shown here is derived from an EMBL/GenBank/DDBJ whole genome shotgun (WGS) entry which is preliminary data.</text>
</comment>
<dbReference type="PANTHER" id="PTHR30160">
    <property type="entry name" value="TETRAACYLDISACCHARIDE 4'-KINASE-RELATED"/>
    <property type="match status" value="1"/>
</dbReference>
<dbReference type="Pfam" id="PF01075">
    <property type="entry name" value="Glyco_transf_9"/>
    <property type="match status" value="1"/>
</dbReference>
<evidence type="ECO:0000313" key="3">
    <source>
        <dbReference type="EMBL" id="MBC8317379.1"/>
    </source>
</evidence>
<dbReference type="GO" id="GO:0005829">
    <property type="term" value="C:cytosol"/>
    <property type="evidence" value="ECO:0007669"/>
    <property type="project" value="TreeGrafter"/>
</dbReference>
<dbReference type="Gene3D" id="3.40.50.2000">
    <property type="entry name" value="Glycogen Phosphorylase B"/>
    <property type="match status" value="1"/>
</dbReference>
<reference evidence="3 4" key="1">
    <citation type="submission" date="2020-08" db="EMBL/GenBank/DDBJ databases">
        <title>Bridging the membrane lipid divide: bacteria of the FCB group superphylum have the potential to synthesize archaeal ether lipids.</title>
        <authorList>
            <person name="Villanueva L."/>
            <person name="Von Meijenfeldt F.A.B."/>
            <person name="Westbye A.B."/>
            <person name="Yadav S."/>
            <person name="Hopmans E.C."/>
            <person name="Dutilh B.E."/>
            <person name="Sinninghe Damste J.S."/>
        </authorList>
    </citation>
    <scope>NUCLEOTIDE SEQUENCE [LARGE SCALE GENOMIC DNA]</scope>
    <source>
        <strain evidence="3">NIOZ-UU47</strain>
    </source>
</reference>
<proteinExistence type="predicted"/>
<organism evidence="3 4">
    <name type="scientific">Candidatus Desulfobia pelagia</name>
    <dbReference type="NCBI Taxonomy" id="2841692"/>
    <lineage>
        <taxon>Bacteria</taxon>
        <taxon>Pseudomonadati</taxon>
        <taxon>Thermodesulfobacteriota</taxon>
        <taxon>Desulfobulbia</taxon>
        <taxon>Desulfobulbales</taxon>
        <taxon>Desulfobulbaceae</taxon>
        <taxon>Candidatus Desulfobia</taxon>
    </lineage>
</organism>
<dbReference type="Proteomes" id="UP000614424">
    <property type="component" value="Unassembled WGS sequence"/>
</dbReference>
<dbReference type="AlphaFoldDB" id="A0A8J6NEC1"/>
<dbReference type="GO" id="GO:0009244">
    <property type="term" value="P:lipopolysaccharide core region biosynthetic process"/>
    <property type="evidence" value="ECO:0007669"/>
    <property type="project" value="TreeGrafter"/>
</dbReference>
<protein>
    <submittedName>
        <fullName evidence="3">Glycosyltransferase family 9 protein</fullName>
    </submittedName>
</protein>
<keyword evidence="1" id="KW-0328">Glycosyltransferase</keyword>
<dbReference type="GO" id="GO:0008713">
    <property type="term" value="F:ADP-heptose-lipopolysaccharide heptosyltransferase activity"/>
    <property type="evidence" value="ECO:0007669"/>
    <property type="project" value="TreeGrafter"/>
</dbReference>
<name>A0A8J6NEC1_9BACT</name>
<evidence type="ECO:0000313" key="4">
    <source>
        <dbReference type="Proteomes" id="UP000614424"/>
    </source>
</evidence>
<dbReference type="PANTHER" id="PTHR30160:SF1">
    <property type="entry name" value="LIPOPOLYSACCHARIDE 1,2-N-ACETYLGLUCOSAMINETRANSFERASE-RELATED"/>
    <property type="match status" value="1"/>
</dbReference>
<dbReference type="SUPFAM" id="SSF53756">
    <property type="entry name" value="UDP-Glycosyltransferase/glycogen phosphorylase"/>
    <property type="match status" value="1"/>
</dbReference>
<dbReference type="InterPro" id="IPR051199">
    <property type="entry name" value="LPS_LOS_Heptosyltrfase"/>
</dbReference>
<keyword evidence="2" id="KW-0808">Transferase</keyword>